<dbReference type="Pfam" id="PF05545">
    <property type="entry name" value="FixQ"/>
    <property type="match status" value="1"/>
</dbReference>
<accession>A0AAE5C622</accession>
<dbReference type="AlphaFoldDB" id="A0AAE5C622"/>
<name>A0AAE5C622_9HYPH</name>
<dbReference type="RefSeq" id="WP_130764935.1">
    <property type="nucleotide sequence ID" value="NZ_SILB01000001.1"/>
</dbReference>
<evidence type="ECO:0000313" key="3">
    <source>
        <dbReference type="Proteomes" id="UP000661163"/>
    </source>
</evidence>
<organism evidence="2 3">
    <name type="scientific">Rhizobium ruizarguesonis</name>
    <dbReference type="NCBI Taxonomy" id="2081791"/>
    <lineage>
        <taxon>Bacteria</taxon>
        <taxon>Pseudomonadati</taxon>
        <taxon>Pseudomonadota</taxon>
        <taxon>Alphaproteobacteria</taxon>
        <taxon>Hyphomicrobiales</taxon>
        <taxon>Rhizobiaceae</taxon>
        <taxon>Rhizobium/Agrobacterium group</taxon>
        <taxon>Rhizobium</taxon>
    </lineage>
</organism>
<gene>
    <name evidence="2" type="ORF">GR217_33160</name>
</gene>
<keyword evidence="1" id="KW-0472">Membrane</keyword>
<feature type="transmembrane region" description="Helical" evidence="1">
    <location>
        <begin position="14"/>
        <end position="33"/>
    </location>
</feature>
<dbReference type="CDD" id="cd01324">
    <property type="entry name" value="cbb3_Oxidase_CcoQ"/>
    <property type="match status" value="1"/>
</dbReference>
<comment type="caution">
    <text evidence="2">The sequence shown here is derived from an EMBL/GenBank/DDBJ whole genome shotgun (WGS) entry which is preliminary data.</text>
</comment>
<sequence>MDVTHETMLELSKVWGLLYLILFSIGVVVYTFWPSNRAGFDRAETEIFDKDDTPWR</sequence>
<reference evidence="2 3" key="1">
    <citation type="submission" date="2019-12" db="EMBL/GenBank/DDBJ databases">
        <title>Rhizobium genotypes associated with high levels of biological nitrogen fixation by grain legumes in a temperate-maritime cropping system.</title>
        <authorList>
            <person name="Maluk M."/>
            <person name="Francesc Ferrando Molina F."/>
            <person name="Lopez Del Egido L."/>
            <person name="Lafos M."/>
            <person name="Langarica-Fuentes A."/>
            <person name="Gebre Yohannes G."/>
            <person name="Young M.W."/>
            <person name="Martin P."/>
            <person name="Gantlett R."/>
            <person name="Kenicer G."/>
            <person name="Hawes C."/>
            <person name="Begg G.S."/>
            <person name="Quilliam R.S."/>
            <person name="Squire G.R."/>
            <person name="Poole P.S."/>
            <person name="Young P.W."/>
            <person name="Iannetta P.M."/>
            <person name="James E.K."/>
        </authorList>
    </citation>
    <scope>NUCLEOTIDE SEQUENCE [LARGE SCALE GENOMIC DNA]</scope>
    <source>
        <strain evidence="2 3">JHI985</strain>
    </source>
</reference>
<evidence type="ECO:0000313" key="2">
    <source>
        <dbReference type="EMBL" id="NEI52470.1"/>
    </source>
</evidence>
<keyword evidence="1" id="KW-1133">Transmembrane helix</keyword>
<evidence type="ECO:0000256" key="1">
    <source>
        <dbReference type="SAM" id="Phobius"/>
    </source>
</evidence>
<dbReference type="EMBL" id="WUFC01000041">
    <property type="protein sequence ID" value="NEI52470.1"/>
    <property type="molecule type" value="Genomic_DNA"/>
</dbReference>
<dbReference type="InterPro" id="IPR008621">
    <property type="entry name" value="Cbb3-typ_cyt_oxidase_comp"/>
</dbReference>
<dbReference type="Proteomes" id="UP000661163">
    <property type="component" value="Unassembled WGS sequence"/>
</dbReference>
<keyword evidence="1" id="KW-0812">Transmembrane</keyword>
<protein>
    <submittedName>
        <fullName evidence="2">CcoQ/FixQ family Cbb3-type cytochrome c oxidase assembly chaperone</fullName>
    </submittedName>
</protein>
<proteinExistence type="predicted"/>